<keyword evidence="2" id="KW-1185">Reference proteome</keyword>
<proteinExistence type="predicted"/>
<protein>
    <submittedName>
        <fullName evidence="1">Uncharacterized protein</fullName>
    </submittedName>
</protein>
<evidence type="ECO:0000313" key="2">
    <source>
        <dbReference type="Proteomes" id="UP000828390"/>
    </source>
</evidence>
<name>A0A9D4RNN2_DREPO</name>
<sequence>MRIPPNHYLTHHYFRTFDVKLRPFQNYQKNAYMYLYGNKIRMQEFHDRNEDFSNEYWPGWDANLSADVKQKLKITGI</sequence>
<reference evidence="1" key="1">
    <citation type="journal article" date="2019" name="bioRxiv">
        <title>The Genome of the Zebra Mussel, Dreissena polymorpha: A Resource for Invasive Species Research.</title>
        <authorList>
            <person name="McCartney M.A."/>
            <person name="Auch B."/>
            <person name="Kono T."/>
            <person name="Mallez S."/>
            <person name="Zhang Y."/>
            <person name="Obille A."/>
            <person name="Becker A."/>
            <person name="Abrahante J.E."/>
            <person name="Garbe J."/>
            <person name="Badalamenti J.P."/>
            <person name="Herman A."/>
            <person name="Mangelson H."/>
            <person name="Liachko I."/>
            <person name="Sullivan S."/>
            <person name="Sone E.D."/>
            <person name="Koren S."/>
            <person name="Silverstein K.A.T."/>
            <person name="Beckman K.B."/>
            <person name="Gohl D.M."/>
        </authorList>
    </citation>
    <scope>NUCLEOTIDE SEQUENCE</scope>
    <source>
        <strain evidence="1">Duluth1</strain>
        <tissue evidence="1">Whole animal</tissue>
    </source>
</reference>
<dbReference type="Proteomes" id="UP000828390">
    <property type="component" value="Unassembled WGS sequence"/>
</dbReference>
<dbReference type="AlphaFoldDB" id="A0A9D4RNN2"/>
<gene>
    <name evidence="1" type="ORF">DPMN_036970</name>
</gene>
<feature type="non-terminal residue" evidence="1">
    <location>
        <position position="77"/>
    </location>
</feature>
<comment type="caution">
    <text evidence="1">The sequence shown here is derived from an EMBL/GenBank/DDBJ whole genome shotgun (WGS) entry which is preliminary data.</text>
</comment>
<evidence type="ECO:0000313" key="1">
    <source>
        <dbReference type="EMBL" id="KAH3873733.1"/>
    </source>
</evidence>
<accession>A0A9D4RNN2</accession>
<dbReference type="EMBL" id="JAIWYP010000002">
    <property type="protein sequence ID" value="KAH3873733.1"/>
    <property type="molecule type" value="Genomic_DNA"/>
</dbReference>
<dbReference type="Gene3D" id="3.90.660.10">
    <property type="match status" value="1"/>
</dbReference>
<organism evidence="1 2">
    <name type="scientific">Dreissena polymorpha</name>
    <name type="common">Zebra mussel</name>
    <name type="synonym">Mytilus polymorpha</name>
    <dbReference type="NCBI Taxonomy" id="45954"/>
    <lineage>
        <taxon>Eukaryota</taxon>
        <taxon>Metazoa</taxon>
        <taxon>Spiralia</taxon>
        <taxon>Lophotrochozoa</taxon>
        <taxon>Mollusca</taxon>
        <taxon>Bivalvia</taxon>
        <taxon>Autobranchia</taxon>
        <taxon>Heteroconchia</taxon>
        <taxon>Euheterodonta</taxon>
        <taxon>Imparidentia</taxon>
        <taxon>Neoheterodontei</taxon>
        <taxon>Myida</taxon>
        <taxon>Dreissenoidea</taxon>
        <taxon>Dreissenidae</taxon>
        <taxon>Dreissena</taxon>
    </lineage>
</organism>
<reference evidence="1" key="2">
    <citation type="submission" date="2020-11" db="EMBL/GenBank/DDBJ databases">
        <authorList>
            <person name="McCartney M.A."/>
            <person name="Auch B."/>
            <person name="Kono T."/>
            <person name="Mallez S."/>
            <person name="Becker A."/>
            <person name="Gohl D.M."/>
            <person name="Silverstein K.A.T."/>
            <person name="Koren S."/>
            <person name="Bechman K.B."/>
            <person name="Herman A."/>
            <person name="Abrahante J.E."/>
            <person name="Garbe J."/>
        </authorList>
    </citation>
    <scope>NUCLEOTIDE SEQUENCE</scope>
    <source>
        <strain evidence="1">Duluth1</strain>
        <tissue evidence="1">Whole animal</tissue>
    </source>
</reference>